<evidence type="ECO:0000313" key="2">
    <source>
        <dbReference type="Proteomes" id="UP000265663"/>
    </source>
</evidence>
<protein>
    <submittedName>
        <fullName evidence="1">Uncharacterized protein</fullName>
    </submittedName>
</protein>
<accession>A0A3M7MCZ4</accession>
<name>A0A3M7MCZ4_9PLEO</name>
<gene>
    <name evidence="1" type="ORF">GMOD_00007380</name>
</gene>
<dbReference type="AlphaFoldDB" id="A0A3M7MCZ4"/>
<proteinExistence type="predicted"/>
<sequence>MAEVIDQEFADFVPVLDSRSPLKRDEVAIPNLMTVITVVEVGENLDDLGSARFVRKGNLKPSTFGSMPISNSTPKPKKTSEIVLKIISRDLLNRI</sequence>
<reference evidence="1 2" key="1">
    <citation type="journal article" date="2014" name="PLoS ONE">
        <title>De novo Genome Assembly of the Fungal Plant Pathogen Pyrenophora semeniperda.</title>
        <authorList>
            <person name="Soliai M.M."/>
            <person name="Meyer S.E."/>
            <person name="Udall J.A."/>
            <person name="Elzinga D.E."/>
            <person name="Hermansen R.A."/>
            <person name="Bodily P.M."/>
            <person name="Hart A.A."/>
            <person name="Coleman C.E."/>
        </authorList>
    </citation>
    <scope>NUCLEOTIDE SEQUENCE [LARGE SCALE GENOMIC DNA]</scope>
    <source>
        <strain evidence="1 2">CCB06</strain>
        <tissue evidence="1">Mycelium</tissue>
    </source>
</reference>
<dbReference type="Proteomes" id="UP000265663">
    <property type="component" value="Unassembled WGS sequence"/>
</dbReference>
<evidence type="ECO:0000313" key="1">
    <source>
        <dbReference type="EMBL" id="RMZ72403.1"/>
    </source>
</evidence>
<organism evidence="1 2">
    <name type="scientific">Pyrenophora seminiperda CCB06</name>
    <dbReference type="NCBI Taxonomy" id="1302712"/>
    <lineage>
        <taxon>Eukaryota</taxon>
        <taxon>Fungi</taxon>
        <taxon>Dikarya</taxon>
        <taxon>Ascomycota</taxon>
        <taxon>Pezizomycotina</taxon>
        <taxon>Dothideomycetes</taxon>
        <taxon>Pleosporomycetidae</taxon>
        <taxon>Pleosporales</taxon>
        <taxon>Pleosporineae</taxon>
        <taxon>Pleosporaceae</taxon>
        <taxon>Pyrenophora</taxon>
    </lineage>
</organism>
<keyword evidence="2" id="KW-1185">Reference proteome</keyword>
<dbReference type="EMBL" id="KE747833">
    <property type="protein sequence ID" value="RMZ72403.1"/>
    <property type="molecule type" value="Genomic_DNA"/>
</dbReference>